<dbReference type="SUPFAM" id="SSF52540">
    <property type="entry name" value="P-loop containing nucleoside triphosphate hydrolases"/>
    <property type="match status" value="1"/>
</dbReference>
<dbReference type="GO" id="GO:0003677">
    <property type="term" value="F:DNA binding"/>
    <property type="evidence" value="ECO:0007669"/>
    <property type="project" value="UniProtKB-KW"/>
</dbReference>
<sequence>RPLLRPIIAICNDLYASSLAKLRQHARIVRFNRPPDVRLVKRLRDICEIEGLKADSRALTTLVGATQGDMRGCLNTLQFIKGKNQDVTENIVRAATVGMKEAETSLNVILNDLFTPMSKRRVRELGLTEPQEAFYVGRLSRELDASGALDKIAYGCFEHYPNLHTHDSNFKRYEDALEWLTTYDSFSGTIRSEREYALMPYLSYTLVPFFPLFSERGGPRVERPKSDWENYVLTRTNEEIYNTIAKAGVSSSSRGSALSYRHLTMGSIAKLEFLPLLNRIIAPPLRPVNSQIVKPEEKALLKRLVDIMVALELRFILEKTEDGSLMYRLDPPIDVFITYDAKKAQDVSVSRYAIRKMIAAEV</sequence>
<evidence type="ECO:0000256" key="2">
    <source>
        <dbReference type="ARBA" id="ARBA00022741"/>
    </source>
</evidence>
<evidence type="ECO:0000256" key="3">
    <source>
        <dbReference type="ARBA" id="ARBA00022840"/>
    </source>
</evidence>
<dbReference type="Proteomes" id="UP000054279">
    <property type="component" value="Unassembled WGS sequence"/>
</dbReference>
<keyword evidence="2" id="KW-0547">Nucleotide-binding</keyword>
<organism evidence="7 8">
    <name type="scientific">Sphaerobolus stellatus (strain SS14)</name>
    <dbReference type="NCBI Taxonomy" id="990650"/>
    <lineage>
        <taxon>Eukaryota</taxon>
        <taxon>Fungi</taxon>
        <taxon>Dikarya</taxon>
        <taxon>Basidiomycota</taxon>
        <taxon>Agaricomycotina</taxon>
        <taxon>Agaricomycetes</taxon>
        <taxon>Phallomycetidae</taxon>
        <taxon>Geastrales</taxon>
        <taxon>Sphaerobolaceae</taxon>
        <taxon>Sphaerobolus</taxon>
    </lineage>
</organism>
<proteinExistence type="predicted"/>
<feature type="non-terminal residue" evidence="7">
    <location>
        <position position="1"/>
    </location>
</feature>
<name>A0A0C9U3J1_SPHS4</name>
<dbReference type="PANTHER" id="PTHR46765:SF1">
    <property type="entry name" value="P-LOOP CONTAINING NUCLEOSIDE TRIPHOSPHATE HYDROLASES SUPERFAMILY PROTEIN"/>
    <property type="match status" value="1"/>
</dbReference>
<dbReference type="GO" id="GO:0005524">
    <property type="term" value="F:ATP binding"/>
    <property type="evidence" value="ECO:0007669"/>
    <property type="project" value="UniProtKB-KW"/>
</dbReference>
<protein>
    <submittedName>
        <fullName evidence="7">Uncharacterized protein</fullName>
    </submittedName>
</protein>
<dbReference type="CDD" id="cd18140">
    <property type="entry name" value="HLD_clamp_RFC"/>
    <property type="match status" value="1"/>
</dbReference>
<evidence type="ECO:0000256" key="4">
    <source>
        <dbReference type="ARBA" id="ARBA00023125"/>
    </source>
</evidence>
<keyword evidence="5" id="KW-0539">Nucleus</keyword>
<dbReference type="InterPro" id="IPR053016">
    <property type="entry name" value="CTF18-RFC_complex"/>
</dbReference>
<dbReference type="Gene3D" id="1.10.8.60">
    <property type="match status" value="1"/>
</dbReference>
<dbReference type="InterPro" id="IPR047854">
    <property type="entry name" value="RFC_lid"/>
</dbReference>
<feature type="non-terminal residue" evidence="7">
    <location>
        <position position="362"/>
    </location>
</feature>
<evidence type="ECO:0000313" key="8">
    <source>
        <dbReference type="Proteomes" id="UP000054279"/>
    </source>
</evidence>
<accession>A0A0C9U3J1</accession>
<keyword evidence="8" id="KW-1185">Reference proteome</keyword>
<evidence type="ECO:0000256" key="6">
    <source>
        <dbReference type="ARBA" id="ARBA00023306"/>
    </source>
</evidence>
<comment type="subcellular location">
    <subcellularLocation>
        <location evidence="1">Nucleus</location>
    </subcellularLocation>
</comment>
<dbReference type="HOGENOM" id="CLU_856370_0_0_1"/>
<evidence type="ECO:0000256" key="5">
    <source>
        <dbReference type="ARBA" id="ARBA00023242"/>
    </source>
</evidence>
<dbReference type="GO" id="GO:0005634">
    <property type="term" value="C:nucleus"/>
    <property type="evidence" value="ECO:0007669"/>
    <property type="project" value="UniProtKB-SubCell"/>
</dbReference>
<dbReference type="OrthoDB" id="2195431at2759"/>
<dbReference type="PANTHER" id="PTHR46765">
    <property type="entry name" value="P-LOOP CONTAINING NUCLEOSIDE TRIPHOSPHATE HYDROLASES SUPERFAMILY PROTEIN"/>
    <property type="match status" value="1"/>
</dbReference>
<dbReference type="InterPro" id="IPR027417">
    <property type="entry name" value="P-loop_NTPase"/>
</dbReference>
<dbReference type="AlphaFoldDB" id="A0A0C9U3J1"/>
<keyword evidence="3" id="KW-0067">ATP-binding</keyword>
<dbReference type="EMBL" id="KN837609">
    <property type="protein sequence ID" value="KIJ23687.1"/>
    <property type="molecule type" value="Genomic_DNA"/>
</dbReference>
<gene>
    <name evidence="7" type="ORF">M422DRAFT_104238</name>
</gene>
<keyword evidence="4" id="KW-0238">DNA-binding</keyword>
<evidence type="ECO:0000256" key="1">
    <source>
        <dbReference type="ARBA" id="ARBA00004123"/>
    </source>
</evidence>
<evidence type="ECO:0000313" key="7">
    <source>
        <dbReference type="EMBL" id="KIJ23687.1"/>
    </source>
</evidence>
<keyword evidence="6" id="KW-0131">Cell cycle</keyword>
<reference evidence="7 8" key="1">
    <citation type="submission" date="2014-06" db="EMBL/GenBank/DDBJ databases">
        <title>Evolutionary Origins and Diversification of the Mycorrhizal Mutualists.</title>
        <authorList>
            <consortium name="DOE Joint Genome Institute"/>
            <consortium name="Mycorrhizal Genomics Consortium"/>
            <person name="Kohler A."/>
            <person name="Kuo A."/>
            <person name="Nagy L.G."/>
            <person name="Floudas D."/>
            <person name="Copeland A."/>
            <person name="Barry K.W."/>
            <person name="Cichocki N."/>
            <person name="Veneault-Fourrey C."/>
            <person name="LaButti K."/>
            <person name="Lindquist E.A."/>
            <person name="Lipzen A."/>
            <person name="Lundell T."/>
            <person name="Morin E."/>
            <person name="Murat C."/>
            <person name="Riley R."/>
            <person name="Ohm R."/>
            <person name="Sun H."/>
            <person name="Tunlid A."/>
            <person name="Henrissat B."/>
            <person name="Grigoriev I.V."/>
            <person name="Hibbett D.S."/>
            <person name="Martin F."/>
        </authorList>
    </citation>
    <scope>NUCLEOTIDE SEQUENCE [LARGE SCALE GENOMIC DNA]</scope>
    <source>
        <strain evidence="7 8">SS14</strain>
    </source>
</reference>